<evidence type="ECO:0000313" key="3">
    <source>
        <dbReference type="Proteomes" id="UP000612055"/>
    </source>
</evidence>
<dbReference type="AlphaFoldDB" id="A0A835XHZ8"/>
<keyword evidence="3" id="KW-1185">Reference proteome</keyword>
<comment type="caution">
    <text evidence="2">The sequence shown here is derived from an EMBL/GenBank/DDBJ whole genome shotgun (WGS) entry which is preliminary data.</text>
</comment>
<proteinExistence type="predicted"/>
<sequence>MFNFVSFAASLLLLLSAGAWGRTIPESYAGGFDDRRREGGAPHLRFQESERAGLLQTLRELHAKQQQVKAQQLQLLNQESTLQQQEHELLERLHGSGGSNDAAGLAGTRAVAPANAAAGAAVLQPGQGQCDPALAQPPPGWQPCSMRYIQVNMATREVTANFVSSGPWGNLLAPYFQGLSLAQLLGFRFVYGGGFVDGFLTKLPRVVEPGLVCPNATEVVRACQLCQRMDLWEFTMNCPAGWTQARAAIVSVTRGAIQAWAAENNKTVPAFEQGDVVIQVRCARDTLLAHPMFGPSAFSHYLKNLPADTRRLFAVYAHHGHNSPNVYTPCDRIVEAMGRYFNSRRPDLQFSVVSGERWEDFARLAYAPTLFKDSCSSFGHWAGLANAGRVFFTQMGDPTADMPFRDLKFVTPTVDATFTFVNTTVLWPAVAQSLGMRLDQDLMPEEQISRVVQWLETSR</sequence>
<evidence type="ECO:0000313" key="2">
    <source>
        <dbReference type="EMBL" id="KAG2483128.1"/>
    </source>
</evidence>
<dbReference type="OrthoDB" id="537688at2759"/>
<dbReference type="EMBL" id="JAEHOE010000188">
    <property type="protein sequence ID" value="KAG2483128.1"/>
    <property type="molecule type" value="Genomic_DNA"/>
</dbReference>
<dbReference type="Proteomes" id="UP000612055">
    <property type="component" value="Unassembled WGS sequence"/>
</dbReference>
<feature type="chain" id="PRO_5032644760" evidence="1">
    <location>
        <begin position="22"/>
        <end position="459"/>
    </location>
</feature>
<feature type="signal peptide" evidence="1">
    <location>
        <begin position="1"/>
        <end position="21"/>
    </location>
</feature>
<accession>A0A835XHZ8</accession>
<evidence type="ECO:0000256" key="1">
    <source>
        <dbReference type="SAM" id="SignalP"/>
    </source>
</evidence>
<name>A0A835XHZ8_9CHLO</name>
<reference evidence="2" key="1">
    <citation type="journal article" date="2020" name="bioRxiv">
        <title>Comparative genomics of Chlamydomonas.</title>
        <authorList>
            <person name="Craig R.J."/>
            <person name="Hasan A.R."/>
            <person name="Ness R.W."/>
            <person name="Keightley P.D."/>
        </authorList>
    </citation>
    <scope>NUCLEOTIDE SEQUENCE</scope>
    <source>
        <strain evidence="2">CCAP 11/70</strain>
    </source>
</reference>
<gene>
    <name evidence="2" type="ORF">HYH03_017974</name>
</gene>
<protein>
    <submittedName>
        <fullName evidence="2">Uncharacterized protein</fullName>
    </submittedName>
</protein>
<keyword evidence="1" id="KW-0732">Signal</keyword>
<organism evidence="2 3">
    <name type="scientific">Edaphochlamys debaryana</name>
    <dbReference type="NCBI Taxonomy" id="47281"/>
    <lineage>
        <taxon>Eukaryota</taxon>
        <taxon>Viridiplantae</taxon>
        <taxon>Chlorophyta</taxon>
        <taxon>core chlorophytes</taxon>
        <taxon>Chlorophyceae</taxon>
        <taxon>CS clade</taxon>
        <taxon>Chlamydomonadales</taxon>
        <taxon>Chlamydomonadales incertae sedis</taxon>
        <taxon>Edaphochlamys</taxon>
    </lineage>
</organism>